<organism evidence="2 3">
    <name type="scientific">Microtetraspora malaysiensis</name>
    <dbReference type="NCBI Taxonomy" id="161358"/>
    <lineage>
        <taxon>Bacteria</taxon>
        <taxon>Bacillati</taxon>
        <taxon>Actinomycetota</taxon>
        <taxon>Actinomycetes</taxon>
        <taxon>Streptosporangiales</taxon>
        <taxon>Streptosporangiaceae</taxon>
        <taxon>Microtetraspora</taxon>
    </lineage>
</organism>
<feature type="compositionally biased region" description="Gly residues" evidence="1">
    <location>
        <begin position="10"/>
        <end position="21"/>
    </location>
</feature>
<reference evidence="2 3" key="1">
    <citation type="submission" date="2024-10" db="EMBL/GenBank/DDBJ databases">
        <title>The Natural Products Discovery Center: Release of the First 8490 Sequenced Strains for Exploring Actinobacteria Biosynthetic Diversity.</title>
        <authorList>
            <person name="Kalkreuter E."/>
            <person name="Kautsar S.A."/>
            <person name="Yang D."/>
            <person name="Bader C.D."/>
            <person name="Teijaro C.N."/>
            <person name="Fluegel L."/>
            <person name="Davis C.M."/>
            <person name="Simpson J.R."/>
            <person name="Lauterbach L."/>
            <person name="Steele A.D."/>
            <person name="Gui C."/>
            <person name="Meng S."/>
            <person name="Li G."/>
            <person name="Viehrig K."/>
            <person name="Ye F."/>
            <person name="Su P."/>
            <person name="Kiefer A.F."/>
            <person name="Nichols A."/>
            <person name="Cepeda A.J."/>
            <person name="Yan W."/>
            <person name="Fan B."/>
            <person name="Jiang Y."/>
            <person name="Adhikari A."/>
            <person name="Zheng C.-J."/>
            <person name="Schuster L."/>
            <person name="Cowan T.M."/>
            <person name="Smanski M.J."/>
            <person name="Chevrette M.G."/>
            <person name="De Carvalho L.P.S."/>
            <person name="Shen B."/>
        </authorList>
    </citation>
    <scope>NUCLEOTIDE SEQUENCE [LARGE SCALE GENOMIC DNA]</scope>
    <source>
        <strain evidence="2 3">NPDC002173</strain>
    </source>
</reference>
<keyword evidence="3" id="KW-1185">Reference proteome</keyword>
<dbReference type="Gene3D" id="2.120.10.30">
    <property type="entry name" value="TolB, C-terminal domain"/>
    <property type="match status" value="1"/>
</dbReference>
<evidence type="ECO:0000313" key="2">
    <source>
        <dbReference type="EMBL" id="MFF3666137.1"/>
    </source>
</evidence>
<evidence type="ECO:0008006" key="4">
    <source>
        <dbReference type="Google" id="ProtNLM"/>
    </source>
</evidence>
<proteinExistence type="predicted"/>
<gene>
    <name evidence="2" type="ORF">ACFYXI_11130</name>
</gene>
<dbReference type="SUPFAM" id="SSF82171">
    <property type="entry name" value="DPP6 N-terminal domain-like"/>
    <property type="match status" value="1"/>
</dbReference>
<name>A0ABW6SPM1_9ACTN</name>
<dbReference type="Proteomes" id="UP001602013">
    <property type="component" value="Unassembled WGS sequence"/>
</dbReference>
<dbReference type="EMBL" id="JBIASD010000006">
    <property type="protein sequence ID" value="MFF3666137.1"/>
    <property type="molecule type" value="Genomic_DNA"/>
</dbReference>
<sequence length="300" mass="31419">MLARTAPATGVGGAGAVGTAGGSTSAAPKPLEGVAVYVNYDAKGYPVTRYEPGSGFVKLGRVPGITFQFAASPDGTKFAWITLDGRLHVGDGGTEKVVAKGAAAGFPCLTPVWSPDSTQIAYIPKHDAEKSPLMVVNADGTGARKAGETLAVCHLAWSADGRHIAGMTGRATEGIYVFDMKTGTSVRGKGNKLVNHVQSLSPDGRKVVVRTFGREEPEGDGVWPEKFRPTIVDTVTGKQVPVSVKGLKIGAYYLADGRLVVRVAGRTHNTLVVLDSSGKELQRLAEPAQARDQGILQIVR</sequence>
<comment type="caution">
    <text evidence="2">The sequence shown here is derived from an EMBL/GenBank/DDBJ whole genome shotgun (WGS) entry which is preliminary data.</text>
</comment>
<dbReference type="InterPro" id="IPR011042">
    <property type="entry name" value="6-blade_b-propeller_TolB-like"/>
</dbReference>
<evidence type="ECO:0000313" key="3">
    <source>
        <dbReference type="Proteomes" id="UP001602013"/>
    </source>
</evidence>
<protein>
    <recommendedName>
        <fullName evidence="4">WD40 repeat domain-containing protein</fullName>
    </recommendedName>
</protein>
<evidence type="ECO:0000256" key="1">
    <source>
        <dbReference type="SAM" id="MobiDB-lite"/>
    </source>
</evidence>
<accession>A0ABW6SPM1</accession>
<dbReference type="RefSeq" id="WP_387410499.1">
    <property type="nucleotide sequence ID" value="NZ_JBIASD010000006.1"/>
</dbReference>
<feature type="region of interest" description="Disordered" evidence="1">
    <location>
        <begin position="1"/>
        <end position="25"/>
    </location>
</feature>